<dbReference type="EMBL" id="BAAANB010000044">
    <property type="protein sequence ID" value="GAA2041641.1"/>
    <property type="molecule type" value="Genomic_DNA"/>
</dbReference>
<reference evidence="2" key="1">
    <citation type="journal article" date="2019" name="Int. J. Syst. Evol. Microbiol.">
        <title>The Global Catalogue of Microorganisms (GCM) 10K type strain sequencing project: providing services to taxonomists for standard genome sequencing and annotation.</title>
        <authorList>
            <consortium name="The Broad Institute Genomics Platform"/>
            <consortium name="The Broad Institute Genome Sequencing Center for Infectious Disease"/>
            <person name="Wu L."/>
            <person name="Ma J."/>
        </authorList>
    </citation>
    <scope>NUCLEOTIDE SEQUENCE [LARGE SCALE GENOMIC DNA]</scope>
    <source>
        <strain evidence="2">JCM 14283</strain>
    </source>
</reference>
<comment type="caution">
    <text evidence="1">The sequence shown here is derived from an EMBL/GenBank/DDBJ whole genome shotgun (WGS) entry which is preliminary data.</text>
</comment>
<evidence type="ECO:0000313" key="1">
    <source>
        <dbReference type="EMBL" id="GAA2041641.1"/>
    </source>
</evidence>
<protein>
    <submittedName>
        <fullName evidence="1">Uncharacterized protein</fullName>
    </submittedName>
</protein>
<accession>A0ABP5G8Q1</accession>
<organism evidence="1 2">
    <name type="scientific">Terrabacter terrae</name>
    <dbReference type="NCBI Taxonomy" id="318434"/>
    <lineage>
        <taxon>Bacteria</taxon>
        <taxon>Bacillati</taxon>
        <taxon>Actinomycetota</taxon>
        <taxon>Actinomycetes</taxon>
        <taxon>Micrococcales</taxon>
        <taxon>Intrasporangiaceae</taxon>
        <taxon>Terrabacter</taxon>
    </lineage>
</organism>
<proteinExistence type="predicted"/>
<evidence type="ECO:0000313" key="2">
    <source>
        <dbReference type="Proteomes" id="UP001501285"/>
    </source>
</evidence>
<gene>
    <name evidence="1" type="ORF">GCM10009740_37460</name>
</gene>
<keyword evidence="2" id="KW-1185">Reference proteome</keyword>
<name>A0ABP5G8Q1_9MICO</name>
<dbReference type="Proteomes" id="UP001501285">
    <property type="component" value="Unassembled WGS sequence"/>
</dbReference>
<sequence length="160" mass="17911">MVRPGRRYPEVMRGVEEYDQDYIDACRSRVESQVAAFTEVAHAARDHGDADVSSLESALESLEYEYFNNMLLVLDAYFVDRLQVEGPGGNALNEVRVLARSLAENGGTVAEDPQVPLDPARSVLGLKVGDPVTLTLHQYRRISDAFLHEIQKRYSRGREG</sequence>